<proteinExistence type="predicted"/>
<protein>
    <recommendedName>
        <fullName evidence="3">Ice-binding protein C-terminal domain-containing protein</fullName>
    </recommendedName>
</protein>
<feature type="domain" description="Ice-binding protein C-terminal" evidence="3">
    <location>
        <begin position="181"/>
        <end position="204"/>
    </location>
</feature>
<keyword evidence="5" id="KW-1185">Reference proteome</keyword>
<dbReference type="Proteomes" id="UP001500523">
    <property type="component" value="Unassembled WGS sequence"/>
</dbReference>
<accession>A0ABP7CV43</accession>
<dbReference type="RefSeq" id="WP_344691587.1">
    <property type="nucleotide sequence ID" value="NZ_BAABBF010000001.1"/>
</dbReference>
<comment type="caution">
    <text evidence="4">The sequence shown here is derived from an EMBL/GenBank/DDBJ whole genome shotgun (WGS) entry which is preliminary data.</text>
</comment>
<dbReference type="NCBIfam" id="NF035944">
    <property type="entry name" value="PEPxxWA-CTERM"/>
    <property type="match status" value="1"/>
</dbReference>
<sequence length="216" mass="21785">MTHFRGLTTLGLLAGLALAAPASAATLTTAFDADNFNDGVMFDVSVLGGPLSLQSIGINADAGTFDYSVYYRAGGIGDAVNTPSAWTLLGSFAALTTAGPGVATLLDIADIDLAGGATYGFYVTDSGAFSVQYTTSAGAVGDVLAADDALAVRVGYGVTGEFGEASSPRAFNGTLSYATVVPEPASWALMIAGFGLVGAAMRRRSVRARSVRVGFG</sequence>
<evidence type="ECO:0000256" key="1">
    <source>
        <dbReference type="SAM" id="Phobius"/>
    </source>
</evidence>
<organism evidence="4 5">
    <name type="scientific">Sphingomonas cynarae</name>
    <dbReference type="NCBI Taxonomy" id="930197"/>
    <lineage>
        <taxon>Bacteria</taxon>
        <taxon>Pseudomonadati</taxon>
        <taxon>Pseudomonadota</taxon>
        <taxon>Alphaproteobacteria</taxon>
        <taxon>Sphingomonadales</taxon>
        <taxon>Sphingomonadaceae</taxon>
        <taxon>Sphingomonas</taxon>
    </lineage>
</organism>
<name>A0ABP7CV43_9SPHN</name>
<dbReference type="EMBL" id="BAABBF010000001">
    <property type="protein sequence ID" value="GAA3695820.1"/>
    <property type="molecule type" value="Genomic_DNA"/>
</dbReference>
<gene>
    <name evidence="4" type="ORF">GCM10022268_03050</name>
</gene>
<feature type="signal peptide" evidence="2">
    <location>
        <begin position="1"/>
        <end position="24"/>
    </location>
</feature>
<feature type="chain" id="PRO_5047049657" description="Ice-binding protein C-terminal domain-containing protein" evidence="2">
    <location>
        <begin position="25"/>
        <end position="216"/>
    </location>
</feature>
<feature type="transmembrane region" description="Helical" evidence="1">
    <location>
        <begin position="185"/>
        <end position="202"/>
    </location>
</feature>
<evidence type="ECO:0000256" key="2">
    <source>
        <dbReference type="SAM" id="SignalP"/>
    </source>
</evidence>
<dbReference type="NCBIfam" id="TIGR02595">
    <property type="entry name" value="PEP_CTERM"/>
    <property type="match status" value="1"/>
</dbReference>
<keyword evidence="1" id="KW-0812">Transmembrane</keyword>
<keyword evidence="1" id="KW-0472">Membrane</keyword>
<dbReference type="Pfam" id="PF07589">
    <property type="entry name" value="PEP-CTERM"/>
    <property type="match status" value="1"/>
</dbReference>
<reference evidence="5" key="1">
    <citation type="journal article" date="2019" name="Int. J. Syst. Evol. Microbiol.">
        <title>The Global Catalogue of Microorganisms (GCM) 10K type strain sequencing project: providing services to taxonomists for standard genome sequencing and annotation.</title>
        <authorList>
            <consortium name="The Broad Institute Genomics Platform"/>
            <consortium name="The Broad Institute Genome Sequencing Center for Infectious Disease"/>
            <person name="Wu L."/>
            <person name="Ma J."/>
        </authorList>
    </citation>
    <scope>NUCLEOTIDE SEQUENCE [LARGE SCALE GENOMIC DNA]</scope>
    <source>
        <strain evidence="5">JCM 17498</strain>
    </source>
</reference>
<evidence type="ECO:0000259" key="3">
    <source>
        <dbReference type="Pfam" id="PF07589"/>
    </source>
</evidence>
<dbReference type="InterPro" id="IPR013424">
    <property type="entry name" value="Ice-binding_C"/>
</dbReference>
<keyword evidence="2" id="KW-0732">Signal</keyword>
<evidence type="ECO:0000313" key="5">
    <source>
        <dbReference type="Proteomes" id="UP001500523"/>
    </source>
</evidence>
<evidence type="ECO:0000313" key="4">
    <source>
        <dbReference type="EMBL" id="GAA3695820.1"/>
    </source>
</evidence>
<keyword evidence="1" id="KW-1133">Transmembrane helix</keyword>